<dbReference type="Pfam" id="PF00928">
    <property type="entry name" value="Adap_comp_sub"/>
    <property type="match status" value="1"/>
</dbReference>
<dbReference type="InterPro" id="IPR028565">
    <property type="entry name" value="MHD"/>
</dbReference>
<dbReference type="GO" id="GO:0016192">
    <property type="term" value="P:vesicle-mediated transport"/>
    <property type="evidence" value="ECO:0007669"/>
    <property type="project" value="InterPro"/>
</dbReference>
<evidence type="ECO:0000313" key="8">
    <source>
        <dbReference type="EMBL" id="KAH0566517.1"/>
    </source>
</evidence>
<comment type="similarity">
    <text evidence="5">Belongs to the adaptor complexes medium subunit family.</text>
</comment>
<evidence type="ECO:0000259" key="7">
    <source>
        <dbReference type="PROSITE" id="PS51072"/>
    </source>
</evidence>
<dbReference type="SUPFAM" id="SSF64356">
    <property type="entry name" value="SNARE-like"/>
    <property type="match status" value="1"/>
</dbReference>
<dbReference type="InterPro" id="IPR001392">
    <property type="entry name" value="Clathrin_mu"/>
</dbReference>
<keyword evidence="2 5" id="KW-0813">Transport</keyword>
<dbReference type="GO" id="GO:0006886">
    <property type="term" value="P:intracellular protein transport"/>
    <property type="evidence" value="ECO:0007669"/>
    <property type="project" value="UniProtKB-UniRule"/>
</dbReference>
<dbReference type="AlphaFoldDB" id="A0A9P8LJJ7"/>
<evidence type="ECO:0000256" key="5">
    <source>
        <dbReference type="PIRNR" id="PIRNR005992"/>
    </source>
</evidence>
<evidence type="ECO:0000256" key="2">
    <source>
        <dbReference type="ARBA" id="ARBA00022448"/>
    </source>
</evidence>
<dbReference type="PANTHER" id="PTHR10529">
    <property type="entry name" value="AP COMPLEX SUBUNIT MU"/>
    <property type="match status" value="1"/>
</dbReference>
<dbReference type="GO" id="GO:0030131">
    <property type="term" value="C:clathrin adaptor complex"/>
    <property type="evidence" value="ECO:0007669"/>
    <property type="project" value="UniProtKB-UniRule"/>
</dbReference>
<gene>
    <name evidence="8" type="ORF">GP486_000098</name>
</gene>
<evidence type="ECO:0000313" key="9">
    <source>
        <dbReference type="Proteomes" id="UP000750711"/>
    </source>
</evidence>
<organism evidence="8 9">
    <name type="scientific">Trichoglossum hirsutum</name>
    <dbReference type="NCBI Taxonomy" id="265104"/>
    <lineage>
        <taxon>Eukaryota</taxon>
        <taxon>Fungi</taxon>
        <taxon>Dikarya</taxon>
        <taxon>Ascomycota</taxon>
        <taxon>Pezizomycotina</taxon>
        <taxon>Geoglossomycetes</taxon>
        <taxon>Geoglossales</taxon>
        <taxon>Geoglossaceae</taxon>
        <taxon>Trichoglossum</taxon>
    </lineage>
</organism>
<evidence type="ECO:0000256" key="4">
    <source>
        <dbReference type="ARBA" id="ARBA00023136"/>
    </source>
</evidence>
<dbReference type="GO" id="GO:0012505">
    <property type="term" value="C:endomembrane system"/>
    <property type="evidence" value="ECO:0007669"/>
    <property type="project" value="UniProtKB-SubCell"/>
</dbReference>
<dbReference type="EMBL" id="JAGHQM010000004">
    <property type="protein sequence ID" value="KAH0566517.1"/>
    <property type="molecule type" value="Genomic_DNA"/>
</dbReference>
<comment type="caution">
    <text evidence="8">The sequence shown here is derived from an EMBL/GenBank/DDBJ whole genome shotgun (WGS) entry which is preliminary data.</text>
</comment>
<protein>
    <recommendedName>
        <fullName evidence="7">MHD domain-containing protein</fullName>
    </recommendedName>
</protein>
<accession>A0A9P8LJJ7</accession>
<dbReference type="PIRSF" id="PIRSF005992">
    <property type="entry name" value="Clathrin_mu"/>
    <property type="match status" value="1"/>
</dbReference>
<dbReference type="InterPro" id="IPR036168">
    <property type="entry name" value="AP2_Mu_C_sf"/>
</dbReference>
<name>A0A9P8LJJ7_9PEZI</name>
<evidence type="ECO:0000256" key="3">
    <source>
        <dbReference type="ARBA" id="ARBA00022927"/>
    </source>
</evidence>
<dbReference type="CDD" id="cd14837">
    <property type="entry name" value="AP3_Mu_N"/>
    <property type="match status" value="1"/>
</dbReference>
<reference evidence="8" key="1">
    <citation type="submission" date="2021-03" db="EMBL/GenBank/DDBJ databases">
        <title>Comparative genomics and phylogenomic investigation of the class Geoglossomycetes provide insights into ecological specialization and systematics.</title>
        <authorList>
            <person name="Melie T."/>
            <person name="Pirro S."/>
            <person name="Miller A.N."/>
            <person name="Quandt A."/>
        </authorList>
    </citation>
    <scope>NUCLEOTIDE SEQUENCE</scope>
    <source>
        <strain evidence="8">CAQ_001_2017</strain>
    </source>
</reference>
<dbReference type="Gene3D" id="3.30.450.60">
    <property type="match status" value="1"/>
</dbReference>
<proteinExistence type="inferred from homology"/>
<dbReference type="InterPro" id="IPR050431">
    <property type="entry name" value="Adaptor_comp_med_subunit"/>
</dbReference>
<dbReference type="SUPFAM" id="SSF49447">
    <property type="entry name" value="Second domain of Mu2 adaptin subunit (ap50) of ap2 adaptor"/>
    <property type="match status" value="1"/>
</dbReference>
<keyword evidence="9" id="KW-1185">Reference proteome</keyword>
<comment type="subcellular location">
    <subcellularLocation>
        <location evidence="1">Endomembrane system</location>
    </subcellularLocation>
</comment>
<dbReference type="Gene3D" id="2.60.40.1170">
    <property type="entry name" value="Mu homology domain, subdomain B"/>
    <property type="match status" value="1"/>
</dbReference>
<evidence type="ECO:0000256" key="1">
    <source>
        <dbReference type="ARBA" id="ARBA00004308"/>
    </source>
</evidence>
<feature type="region of interest" description="Disordered" evidence="6">
    <location>
        <begin position="467"/>
        <end position="489"/>
    </location>
</feature>
<sequence length="552" mass="59248">MSVIEALYIFDQHNNPILQHTYRSRPLPASVLLPLYIAHPVPRPSLIYLPNTQPLTILFSLLNSQLLFLSPISTEIEPLLVLEFLHRVVDVLEDFLGAPLLASKIENNYDVVAQLLGEMCDAGAVSNTEPNALRDVVEVPGWVGRILGTVSLPGASLSSSTSSSLALQHPTLQPSAIQLPWRRANVRHTSNELYVDLVESLAITLAPSGRPLSARANGTIAMTAKISGFPDLLLTLSTLSGKSNIEHALELPVFHPCVRLARWRERPGEISFVPPDGRFVLAGYEVDLLPFNAGKGPTGSAPNASNLQLPVNLEIRKSLGTNGADFEVRLFLTNSFPGWSLPPGSGRVGGLSSRLGTSSPAFGGSSNAPVLEEVVVSIPIPEGVKNLADLRTSRGEAQYLLDDRLVEWRVPTTGGASATTSQGGATLRCSVVGISNEDEDDGPTFGFEGMGVKEEYTVEDAYQSAAAAPLKQEKNEQQQQQQRDPKRVQQNAVLMPSSANVSFAVKGWLASGVKVDSLIINTKASRGLGEGVKPYKGVKYLTVSKGGVEVRC</sequence>
<keyword evidence="4" id="KW-0472">Membrane</keyword>
<dbReference type="PROSITE" id="PS51072">
    <property type="entry name" value="MHD"/>
    <property type="match status" value="1"/>
</dbReference>
<dbReference type="InterPro" id="IPR011012">
    <property type="entry name" value="Longin-like_dom_sf"/>
</dbReference>
<evidence type="ECO:0000256" key="6">
    <source>
        <dbReference type="SAM" id="MobiDB-lite"/>
    </source>
</evidence>
<keyword evidence="3 5" id="KW-0653">Protein transport</keyword>
<feature type="domain" description="MHD" evidence="7">
    <location>
        <begin position="190"/>
        <end position="551"/>
    </location>
</feature>
<dbReference type="Proteomes" id="UP000750711">
    <property type="component" value="Unassembled WGS sequence"/>
</dbReference>